<dbReference type="PANTHER" id="PTHR47314">
    <property type="entry name" value="MALTOSE/MALTODEXTRIN TRANSPORT SYSTEM PERMEASE PROTEIN MALF"/>
    <property type="match status" value="1"/>
</dbReference>
<evidence type="ECO:0000256" key="8">
    <source>
        <dbReference type="ARBA" id="ARBA00023136"/>
    </source>
</evidence>
<organism evidence="12">
    <name type="scientific">uncultured spirochete</name>
    <dbReference type="NCBI Taxonomy" id="156406"/>
    <lineage>
        <taxon>Bacteria</taxon>
        <taxon>Pseudomonadati</taxon>
        <taxon>Spirochaetota</taxon>
        <taxon>Spirochaetia</taxon>
        <taxon>Spirochaetales</taxon>
        <taxon>environmental samples</taxon>
    </lineage>
</organism>
<feature type="transmembrane region" description="Helical" evidence="9">
    <location>
        <begin position="42"/>
        <end position="59"/>
    </location>
</feature>
<feature type="region of interest" description="Disordered" evidence="10">
    <location>
        <begin position="83"/>
        <end position="140"/>
    </location>
</feature>
<evidence type="ECO:0000313" key="12">
    <source>
        <dbReference type="EMBL" id="SLM14755.1"/>
    </source>
</evidence>
<feature type="transmembrane region" description="Helical" evidence="9">
    <location>
        <begin position="590"/>
        <end position="610"/>
    </location>
</feature>
<sequence>MANAPIATNKPKSWKAKPLAVGIASLLVPGLGQWLNRQRLKALIWFFIPLFILAIELGSSQWGRYLELKQGKVPPEALATAAYQNASATQEETSSQSDYMSALFGDSGQEGQTAGSGDPFADSTNAQENNTPAGSGDPFAQAAVSEENNKPGSTSEAKGADAEQGNYFNATYVYPNYRPGEPHYPIRDFGGFFTRGIWGLVTLGRLVIDQPYAGGYIELYNKISPWLSADNSIVLLGNGLICLAVLLILGLLWVLGAIDAYSTRKRILSSGQVERFSAFWKRTWDSLYVYIVSAPAFVLIIMFTVIPIFFTFLLAFTNYTYKIKLGAKLIEWVGFGTFSYLAVDPGWLSIFGQIFLWTIFWAFMSSFTVYALGFVNAMIVESPLVRYKKFWRTIMILPWAIPSLVSLMMFRNAFDKDGLVNQFLFATGLMEPVSKLLFNIGLAGQADQPIFWFQPIYNGKLARFVVILVNLWLGAPYHMMMIIGVLSTIPKELYEAAAIDGASGSQRFRYITLPMVLSATVPALIMTFSFNFNNFGAVYFLTGGGPVWDPAKVPDSMRIVGSAMPGQTDILISWIYKLSFTKGFEQYNVAAVYSIIIFMIVGGFSVFNLLRSKSFREEAGE</sequence>
<evidence type="ECO:0000256" key="1">
    <source>
        <dbReference type="ARBA" id="ARBA00004651"/>
    </source>
</evidence>
<keyword evidence="4" id="KW-1003">Cell membrane</keyword>
<dbReference type="SUPFAM" id="SSF161098">
    <property type="entry name" value="MetI-like"/>
    <property type="match status" value="1"/>
</dbReference>
<feature type="transmembrane region" description="Helical" evidence="9">
    <location>
        <begin position="510"/>
        <end position="532"/>
    </location>
</feature>
<feature type="domain" description="ABC transmembrane type-1" evidence="11">
    <location>
        <begin position="355"/>
        <end position="608"/>
    </location>
</feature>
<evidence type="ECO:0000256" key="5">
    <source>
        <dbReference type="ARBA" id="ARBA00022597"/>
    </source>
</evidence>
<feature type="transmembrane region" description="Helical" evidence="9">
    <location>
        <begin position="461"/>
        <end position="489"/>
    </location>
</feature>
<keyword evidence="7 9" id="KW-1133">Transmembrane helix</keyword>
<dbReference type="PANTHER" id="PTHR47314:SF1">
    <property type="entry name" value="MALTOSE_MALTODEXTRIN TRANSPORT SYSTEM PERMEASE PROTEIN MALF"/>
    <property type="match status" value="1"/>
</dbReference>
<gene>
    <name evidence="12" type="ORF">SPIROBIBN47_350063</name>
</gene>
<feature type="transmembrane region" description="Helical" evidence="9">
    <location>
        <begin position="390"/>
        <end position="410"/>
    </location>
</feature>
<feature type="transmembrane region" description="Helical" evidence="9">
    <location>
        <begin position="329"/>
        <end position="348"/>
    </location>
</feature>
<feature type="compositionally biased region" description="Polar residues" evidence="10">
    <location>
        <begin position="122"/>
        <end position="133"/>
    </location>
</feature>
<comment type="similarity">
    <text evidence="2">Belongs to the binding-protein-dependent transport system permease family. MalFG subfamily.</text>
</comment>
<accession>A0A3P3XKH8</accession>
<dbReference type="InterPro" id="IPR000515">
    <property type="entry name" value="MetI-like"/>
</dbReference>
<dbReference type="Pfam" id="PF00528">
    <property type="entry name" value="BPD_transp_1"/>
    <property type="match status" value="1"/>
</dbReference>
<comment type="subcellular location">
    <subcellularLocation>
        <location evidence="1 9">Cell membrane</location>
        <topology evidence="1 9">Multi-pass membrane protein</topology>
    </subcellularLocation>
</comment>
<keyword evidence="6 9" id="KW-0812">Transmembrane</keyword>
<name>A0A3P3XKH8_9SPIR</name>
<protein>
    <submittedName>
        <fullName evidence="12">ABC-type transporter, integral membrane subunit</fullName>
    </submittedName>
</protein>
<keyword evidence="3 9" id="KW-0813">Transport</keyword>
<dbReference type="AlphaFoldDB" id="A0A3P3XKH8"/>
<proteinExistence type="inferred from homology"/>
<evidence type="ECO:0000256" key="7">
    <source>
        <dbReference type="ARBA" id="ARBA00022989"/>
    </source>
</evidence>
<evidence type="ECO:0000256" key="4">
    <source>
        <dbReference type="ARBA" id="ARBA00022475"/>
    </source>
</evidence>
<dbReference type="GO" id="GO:0015423">
    <property type="term" value="F:ABC-type maltose transporter activity"/>
    <property type="evidence" value="ECO:0007669"/>
    <property type="project" value="TreeGrafter"/>
</dbReference>
<dbReference type="GO" id="GO:1990060">
    <property type="term" value="C:maltose transport complex"/>
    <property type="evidence" value="ECO:0007669"/>
    <property type="project" value="TreeGrafter"/>
</dbReference>
<evidence type="ECO:0000256" key="3">
    <source>
        <dbReference type="ARBA" id="ARBA00022448"/>
    </source>
</evidence>
<evidence type="ECO:0000256" key="6">
    <source>
        <dbReference type="ARBA" id="ARBA00022692"/>
    </source>
</evidence>
<dbReference type="PROSITE" id="PS50928">
    <property type="entry name" value="ABC_TM1"/>
    <property type="match status" value="1"/>
</dbReference>
<reference evidence="12" key="1">
    <citation type="submission" date="2017-02" db="EMBL/GenBank/DDBJ databases">
        <authorList>
            <person name="Regsiter A."/>
            <person name="William W."/>
        </authorList>
    </citation>
    <scope>NUCLEOTIDE SEQUENCE</scope>
    <source>
        <strain evidence="12">Bib</strain>
    </source>
</reference>
<keyword evidence="8 9" id="KW-0472">Membrane</keyword>
<evidence type="ECO:0000256" key="10">
    <source>
        <dbReference type="SAM" id="MobiDB-lite"/>
    </source>
</evidence>
<evidence type="ECO:0000256" key="9">
    <source>
        <dbReference type="RuleBase" id="RU363032"/>
    </source>
</evidence>
<dbReference type="Gene3D" id="1.10.3720.10">
    <property type="entry name" value="MetI-like"/>
    <property type="match status" value="1"/>
</dbReference>
<dbReference type="EMBL" id="FWDM01000029">
    <property type="protein sequence ID" value="SLM14755.1"/>
    <property type="molecule type" value="Genomic_DNA"/>
</dbReference>
<keyword evidence="5" id="KW-0762">Sugar transport</keyword>
<evidence type="ECO:0000259" key="11">
    <source>
        <dbReference type="PROSITE" id="PS50928"/>
    </source>
</evidence>
<dbReference type="SUPFAM" id="SSF160964">
    <property type="entry name" value="MalF N-terminal region-like"/>
    <property type="match status" value="1"/>
</dbReference>
<dbReference type="CDD" id="cd06261">
    <property type="entry name" value="TM_PBP2"/>
    <property type="match status" value="1"/>
</dbReference>
<feature type="compositionally biased region" description="Polar residues" evidence="10">
    <location>
        <begin position="83"/>
        <end position="99"/>
    </location>
</feature>
<feature type="transmembrane region" description="Helical" evidence="9">
    <location>
        <begin position="287"/>
        <end position="317"/>
    </location>
</feature>
<evidence type="ECO:0000256" key="2">
    <source>
        <dbReference type="ARBA" id="ARBA00009047"/>
    </source>
</evidence>
<feature type="transmembrane region" description="Helical" evidence="9">
    <location>
        <begin position="233"/>
        <end position="255"/>
    </location>
</feature>
<dbReference type="GO" id="GO:0042956">
    <property type="term" value="P:maltodextrin transmembrane transport"/>
    <property type="evidence" value="ECO:0007669"/>
    <property type="project" value="TreeGrafter"/>
</dbReference>
<feature type="transmembrane region" description="Helical" evidence="9">
    <location>
        <begin position="354"/>
        <end position="378"/>
    </location>
</feature>
<dbReference type="InterPro" id="IPR035906">
    <property type="entry name" value="MetI-like_sf"/>
</dbReference>